<sequence length="347" mass="37708">MMKKLSKMMTLSATALLSFTIASQSFAASPASTFTDLDNVAAKDKIIALQQSGVISGITPELFAPKAAISEAQTVQLLVNALGLNLDLVRFVKEPKATDYFKKANNDAWYANALITAAVNSLELPIDLAPEKELTREEFTHQLIRAIEVTKKLPMIKTVVVEIKDQERITPEYSGSIQRAIQYGVIKLGADGTFNPKEEITRADAAAELFNAVAYLKAHTAPTSTEVLTAAQGVQLIKDALGNVDIQLEIKIDPNTKMTRESFTYLLVHTFQTSGKLPMLNVVPVEIKDNDQMEITNSGAIQTALALGLVTLNQDGTFNPKGNISLAEATEITNNAIKKVKGFLENK</sequence>
<name>A0ABS4I0C1_9BACL</name>
<keyword evidence="3" id="KW-0378">Hydrolase</keyword>
<dbReference type="Pfam" id="PF00395">
    <property type="entry name" value="SLH"/>
    <property type="match status" value="3"/>
</dbReference>
<evidence type="ECO:0000259" key="2">
    <source>
        <dbReference type="PROSITE" id="PS51272"/>
    </source>
</evidence>
<dbReference type="Proteomes" id="UP001519344">
    <property type="component" value="Unassembled WGS sequence"/>
</dbReference>
<feature type="domain" description="SLH" evidence="2">
    <location>
        <begin position="29"/>
        <end position="92"/>
    </location>
</feature>
<feature type="chain" id="PRO_5047094035" evidence="1">
    <location>
        <begin position="28"/>
        <end position="347"/>
    </location>
</feature>
<keyword evidence="1" id="KW-0732">Signal</keyword>
<protein>
    <submittedName>
        <fullName evidence="3">CRISPR/Cas system-associated exonuclease Cas4 (RecB family)</fullName>
    </submittedName>
</protein>
<dbReference type="InterPro" id="IPR001119">
    <property type="entry name" value="SLH_dom"/>
</dbReference>
<evidence type="ECO:0000313" key="4">
    <source>
        <dbReference type="Proteomes" id="UP001519344"/>
    </source>
</evidence>
<comment type="caution">
    <text evidence="3">The sequence shown here is derived from an EMBL/GenBank/DDBJ whole genome shotgun (WGS) entry which is preliminary data.</text>
</comment>
<accession>A0ABS4I0C1</accession>
<keyword evidence="4" id="KW-1185">Reference proteome</keyword>
<feature type="domain" description="SLH" evidence="2">
    <location>
        <begin position="160"/>
        <end position="223"/>
    </location>
</feature>
<organism evidence="3 4">
    <name type="scientific">Paenibacillus aceris</name>
    <dbReference type="NCBI Taxonomy" id="869555"/>
    <lineage>
        <taxon>Bacteria</taxon>
        <taxon>Bacillati</taxon>
        <taxon>Bacillota</taxon>
        <taxon>Bacilli</taxon>
        <taxon>Bacillales</taxon>
        <taxon>Paenibacillaceae</taxon>
        <taxon>Paenibacillus</taxon>
    </lineage>
</organism>
<evidence type="ECO:0000256" key="1">
    <source>
        <dbReference type="SAM" id="SignalP"/>
    </source>
</evidence>
<dbReference type="GO" id="GO:0004527">
    <property type="term" value="F:exonuclease activity"/>
    <property type="evidence" value="ECO:0007669"/>
    <property type="project" value="UniProtKB-KW"/>
</dbReference>
<proteinExistence type="predicted"/>
<feature type="signal peptide" evidence="1">
    <location>
        <begin position="1"/>
        <end position="27"/>
    </location>
</feature>
<feature type="domain" description="SLH" evidence="2">
    <location>
        <begin position="284"/>
        <end position="347"/>
    </location>
</feature>
<reference evidence="3 4" key="1">
    <citation type="submission" date="2021-03" db="EMBL/GenBank/DDBJ databases">
        <title>Genomic Encyclopedia of Type Strains, Phase IV (KMG-IV): sequencing the most valuable type-strain genomes for metagenomic binning, comparative biology and taxonomic classification.</title>
        <authorList>
            <person name="Goeker M."/>
        </authorList>
    </citation>
    <scope>NUCLEOTIDE SEQUENCE [LARGE SCALE GENOMIC DNA]</scope>
    <source>
        <strain evidence="3 4">DSM 24950</strain>
    </source>
</reference>
<keyword evidence="3" id="KW-0269">Exonuclease</keyword>
<dbReference type="PROSITE" id="PS51272">
    <property type="entry name" value="SLH"/>
    <property type="match status" value="3"/>
</dbReference>
<gene>
    <name evidence="3" type="ORF">J2Z65_003383</name>
</gene>
<dbReference type="RefSeq" id="WP_167059753.1">
    <property type="nucleotide sequence ID" value="NZ_JAAOZR010000023.1"/>
</dbReference>
<keyword evidence="3" id="KW-0540">Nuclease</keyword>
<evidence type="ECO:0000313" key="3">
    <source>
        <dbReference type="EMBL" id="MBP1964160.1"/>
    </source>
</evidence>
<dbReference type="EMBL" id="JAGGKV010000008">
    <property type="protein sequence ID" value="MBP1964160.1"/>
    <property type="molecule type" value="Genomic_DNA"/>
</dbReference>